<dbReference type="Gene3D" id="1.20.970.30">
    <property type="entry name" value="eIF4G, eIF4E-binding domain"/>
    <property type="match status" value="1"/>
</dbReference>
<evidence type="ECO:0000256" key="2">
    <source>
        <dbReference type="ARBA" id="ARBA00005775"/>
    </source>
</evidence>
<proteinExistence type="inferred from homology"/>
<reference evidence="11" key="2">
    <citation type="submission" date="2020-01" db="EMBL/GenBank/DDBJ databases">
        <authorList>
            <person name="Perkins V."/>
            <person name="Lessard M.-H."/>
            <person name="Dugat-Bony E."/>
            <person name="Frenette M."/>
            <person name="Labrie S."/>
        </authorList>
    </citation>
    <scope>NUCLEOTIDE SEQUENCE</scope>
    <source>
        <strain evidence="11">LMA-70</strain>
    </source>
</reference>
<dbReference type="GO" id="GO:0003729">
    <property type="term" value="F:mRNA binding"/>
    <property type="evidence" value="ECO:0007669"/>
    <property type="project" value="TreeGrafter"/>
</dbReference>
<feature type="compositionally biased region" description="Low complexity" evidence="9">
    <location>
        <begin position="668"/>
        <end position="678"/>
    </location>
</feature>
<dbReference type="SMART" id="SM00543">
    <property type="entry name" value="MIF4G"/>
    <property type="match status" value="1"/>
</dbReference>
<protein>
    <recommendedName>
        <fullName evidence="10">MIF4G domain-containing protein</fullName>
    </recommendedName>
</protein>
<dbReference type="GO" id="GO:0010494">
    <property type="term" value="C:cytoplasmic stress granule"/>
    <property type="evidence" value="ECO:0007669"/>
    <property type="project" value="UniProtKB-ARBA"/>
</dbReference>
<evidence type="ECO:0000256" key="6">
    <source>
        <dbReference type="ARBA" id="ARBA00022884"/>
    </source>
</evidence>
<feature type="region of interest" description="Disordered" evidence="9">
    <location>
        <begin position="1"/>
        <end position="21"/>
    </location>
</feature>
<dbReference type="PANTHER" id="PTHR23253:SF9">
    <property type="entry name" value="EUKARYOTIC TRANSLATION INITIATION FACTOR 4 GAMMA 2"/>
    <property type="match status" value="1"/>
</dbReference>
<dbReference type="GO" id="GO:0016281">
    <property type="term" value="C:eukaryotic translation initiation factor 4F complex"/>
    <property type="evidence" value="ECO:0007669"/>
    <property type="project" value="TreeGrafter"/>
</dbReference>
<evidence type="ECO:0000256" key="3">
    <source>
        <dbReference type="ARBA" id="ARBA00022490"/>
    </source>
</evidence>
<keyword evidence="5" id="KW-0597">Phosphoprotein</keyword>
<keyword evidence="3" id="KW-0963">Cytoplasm</keyword>
<evidence type="ECO:0000256" key="9">
    <source>
        <dbReference type="SAM" id="MobiDB-lite"/>
    </source>
</evidence>
<comment type="similarity">
    <text evidence="2">Belongs to the eukaryotic initiation factor 4G family.</text>
</comment>
<dbReference type="SUPFAM" id="SSF101489">
    <property type="entry name" value="Eukaryotic initiation factor 4f subunit eIF4g, eIF4e-binding domain"/>
    <property type="match status" value="1"/>
</dbReference>
<accession>A0A9P5G6J0</accession>
<dbReference type="PANTHER" id="PTHR23253">
    <property type="entry name" value="EUKARYOTIC TRANSLATION INITIATION FACTOR 4 GAMMA"/>
    <property type="match status" value="1"/>
</dbReference>
<gene>
    <name evidence="11" type="ORF">DV451_002685</name>
</gene>
<feature type="compositionally biased region" description="Gly residues" evidence="9">
    <location>
        <begin position="722"/>
        <end position="731"/>
    </location>
</feature>
<keyword evidence="8" id="KW-0175">Coiled coil</keyword>
<dbReference type="EMBL" id="QQZK01000051">
    <property type="protein sequence ID" value="KAF5100111.1"/>
    <property type="molecule type" value="Genomic_DNA"/>
</dbReference>
<dbReference type="Pfam" id="PF02854">
    <property type="entry name" value="MIF4G"/>
    <property type="match status" value="1"/>
</dbReference>
<evidence type="ECO:0000256" key="1">
    <source>
        <dbReference type="ARBA" id="ARBA00004496"/>
    </source>
</evidence>
<feature type="compositionally biased region" description="Low complexity" evidence="9">
    <location>
        <begin position="694"/>
        <end position="710"/>
    </location>
</feature>
<name>A0A9P5G6J0_GEOCN</name>
<sequence>MPVSSVKRDEKVDAEQKTKRSFKEQVKALALAAQEKAKVEPKTNEEEEHLNFGEENKGNEECKVKETRCSNEVQLSKDASVVGEVHPVEKTLLVEEVHLVEETLLAEEVYPAEEIHLTEEIILTDDTRLTEKARITDETCMAEEACVTEAGLAGETCLSEEAAKAKKLSLTQGFNNKNTKEKNKTEQEIIDKGHVEKILEEKEDEEQRKPELEVKLDNEIEAKESKEDYSRLEKIAAIEKTIKSKVESLNHTIQSSISSQHRIYEAKRLTIPELQALKYPKGVKPNTDIKYNDVFVYTVDFLKQFSSVVTFPPKENWADIRAIIVIESFEPQRSHFNRSTPLKRTANAWTPKIRSKTNDAVDGLLAEETIIRKSKSLLNKMTAENFDSISDQLVEITKQSEKETTGLALRTVVDQTFAKAVDEAHWSTIYAKFCAKLVQTINPEVQQEGLLNKTGEPIKGYLLVRRYLITKCQVEFEKGWTDKISTNKDGTVVEAEMMSDEYYKAVAAKRRGLGLVRFIGEMYILKLLTVNTIQTCFSRLLIDPEDKNGIPSEEAIESGCKLMVTVGPSFEEEIKNRPGGVFKAIMERFAFISRAESLSRRFRFMILDVIDLYKSGWTKGKQNNHPKSIAEIHAEERRTKAATAAALSHGNRDYHGSNRHGSGGFGGRSNSNRSNNMGTISSNDINKLRKPRASTSSNSSTGPRSNLSSPAGSNTGEHSMGWNGGSFGRGGSRQNSISSSPRLGSGSSTSINSNVSNGSSNRSNLNPSNGQALVNKSPSLRTTSNLFAALANHDE</sequence>
<evidence type="ECO:0000256" key="8">
    <source>
        <dbReference type="SAM" id="Coils"/>
    </source>
</evidence>
<keyword evidence="7" id="KW-0648">Protein biosynthesis</keyword>
<evidence type="ECO:0000313" key="12">
    <source>
        <dbReference type="Proteomes" id="UP000750522"/>
    </source>
</evidence>
<feature type="region of interest" description="Disordered" evidence="9">
    <location>
        <begin position="636"/>
        <end position="778"/>
    </location>
</feature>
<dbReference type="FunFam" id="1.25.40.180:FF:000020">
    <property type="entry name" value="Eukaryotic translation initiation factor subunit"/>
    <property type="match status" value="1"/>
</dbReference>
<dbReference type="SUPFAM" id="SSF48371">
    <property type="entry name" value="ARM repeat"/>
    <property type="match status" value="1"/>
</dbReference>
<feature type="coiled-coil region" evidence="8">
    <location>
        <begin position="195"/>
        <end position="222"/>
    </location>
</feature>
<evidence type="ECO:0000256" key="7">
    <source>
        <dbReference type="ARBA" id="ARBA00022917"/>
    </source>
</evidence>
<dbReference type="Gene3D" id="1.25.40.180">
    <property type="match status" value="1"/>
</dbReference>
<dbReference type="GO" id="GO:0003743">
    <property type="term" value="F:translation initiation factor activity"/>
    <property type="evidence" value="ECO:0007669"/>
    <property type="project" value="UniProtKB-KW"/>
</dbReference>
<feature type="region of interest" description="Disordered" evidence="9">
    <location>
        <begin position="37"/>
        <end position="62"/>
    </location>
</feature>
<dbReference type="InterPro" id="IPR036211">
    <property type="entry name" value="eIF4G_eIF4E-bd_sf"/>
</dbReference>
<dbReference type="AlphaFoldDB" id="A0A9P5G6J0"/>
<evidence type="ECO:0000256" key="5">
    <source>
        <dbReference type="ARBA" id="ARBA00022553"/>
    </source>
</evidence>
<comment type="caution">
    <text evidence="11">The sequence shown here is derived from an EMBL/GenBank/DDBJ whole genome shotgun (WGS) entry which is preliminary data.</text>
</comment>
<keyword evidence="6" id="KW-0694">RNA-binding</keyword>
<evidence type="ECO:0000313" key="11">
    <source>
        <dbReference type="EMBL" id="KAF5100111.1"/>
    </source>
</evidence>
<organism evidence="11 12">
    <name type="scientific">Geotrichum candidum</name>
    <name type="common">Oospora lactis</name>
    <name type="synonym">Dipodascus geotrichum</name>
    <dbReference type="NCBI Taxonomy" id="1173061"/>
    <lineage>
        <taxon>Eukaryota</taxon>
        <taxon>Fungi</taxon>
        <taxon>Dikarya</taxon>
        <taxon>Ascomycota</taxon>
        <taxon>Saccharomycotina</taxon>
        <taxon>Dipodascomycetes</taxon>
        <taxon>Dipodascales</taxon>
        <taxon>Dipodascaceae</taxon>
        <taxon>Geotrichum</taxon>
    </lineage>
</organism>
<feature type="compositionally biased region" description="Low complexity" evidence="9">
    <location>
        <begin position="732"/>
        <end position="770"/>
    </location>
</feature>
<keyword evidence="4" id="KW-0396">Initiation factor</keyword>
<dbReference type="InterPro" id="IPR003890">
    <property type="entry name" value="MIF4G-like_typ-3"/>
</dbReference>
<dbReference type="InterPro" id="IPR016024">
    <property type="entry name" value="ARM-type_fold"/>
</dbReference>
<evidence type="ECO:0000259" key="10">
    <source>
        <dbReference type="SMART" id="SM00543"/>
    </source>
</evidence>
<reference evidence="11" key="1">
    <citation type="journal article" date="2020" name="Front. Microbiol.">
        <title>Phenotypic and Genetic Characterization of the Cheese Ripening Yeast Geotrichum candidum.</title>
        <authorList>
            <person name="Perkins V."/>
            <person name="Vignola S."/>
            <person name="Lessard M.H."/>
            <person name="Plante P.L."/>
            <person name="Corbeil J."/>
            <person name="Dugat-Bony E."/>
            <person name="Frenette M."/>
            <person name="Labrie S."/>
        </authorList>
    </citation>
    <scope>NUCLEOTIDE SEQUENCE</scope>
    <source>
        <strain evidence="11">LMA-70</strain>
    </source>
</reference>
<comment type="subcellular location">
    <subcellularLocation>
        <location evidence="1">Cytoplasm</location>
    </subcellularLocation>
</comment>
<evidence type="ECO:0000256" key="4">
    <source>
        <dbReference type="ARBA" id="ARBA00022540"/>
    </source>
</evidence>
<dbReference type="Proteomes" id="UP000750522">
    <property type="component" value="Unassembled WGS sequence"/>
</dbReference>
<feature type="domain" description="MIF4G" evidence="10">
    <location>
        <begin position="371"/>
        <end position="616"/>
    </location>
</feature>